<dbReference type="Gene3D" id="1.10.3720.10">
    <property type="entry name" value="MetI-like"/>
    <property type="match status" value="2"/>
</dbReference>
<comment type="caution">
    <text evidence="10">The sequence shown here is derived from an EMBL/GenBank/DDBJ whole genome shotgun (WGS) entry which is preliminary data.</text>
</comment>
<feature type="transmembrane region" description="Helical" evidence="8">
    <location>
        <begin position="357"/>
        <end position="379"/>
    </location>
</feature>
<evidence type="ECO:0000256" key="8">
    <source>
        <dbReference type="RuleBase" id="RU363032"/>
    </source>
</evidence>
<feature type="transmembrane region" description="Helical" evidence="8">
    <location>
        <begin position="488"/>
        <end position="509"/>
    </location>
</feature>
<evidence type="ECO:0000313" key="10">
    <source>
        <dbReference type="EMBL" id="MCI0127265.1"/>
    </source>
</evidence>
<name>A0AA41QMI7_9HYPH</name>
<feature type="domain" description="ABC transmembrane type-1" evidence="9">
    <location>
        <begin position="64"/>
        <end position="247"/>
    </location>
</feature>
<feature type="transmembrane region" description="Helical" evidence="8">
    <location>
        <begin position="20"/>
        <end position="44"/>
    </location>
</feature>
<dbReference type="InterPro" id="IPR000515">
    <property type="entry name" value="MetI-like"/>
</dbReference>
<keyword evidence="6 8" id="KW-1133">Transmembrane helix</keyword>
<comment type="similarity">
    <text evidence="8">Belongs to the binding-protein-dependent transport system permease family.</text>
</comment>
<dbReference type="EMBL" id="JALAZD010000001">
    <property type="protein sequence ID" value="MCI0127265.1"/>
    <property type="molecule type" value="Genomic_DNA"/>
</dbReference>
<evidence type="ECO:0000313" key="11">
    <source>
        <dbReference type="Proteomes" id="UP001156140"/>
    </source>
</evidence>
<keyword evidence="3" id="KW-1003">Cell membrane</keyword>
<evidence type="ECO:0000256" key="6">
    <source>
        <dbReference type="ARBA" id="ARBA00022989"/>
    </source>
</evidence>
<keyword evidence="4" id="KW-0997">Cell inner membrane</keyword>
<evidence type="ECO:0000256" key="5">
    <source>
        <dbReference type="ARBA" id="ARBA00022692"/>
    </source>
</evidence>
<evidence type="ECO:0000256" key="7">
    <source>
        <dbReference type="ARBA" id="ARBA00023136"/>
    </source>
</evidence>
<feature type="transmembrane region" description="Helical" evidence="8">
    <location>
        <begin position="173"/>
        <end position="199"/>
    </location>
</feature>
<dbReference type="GO" id="GO:0055085">
    <property type="term" value="P:transmembrane transport"/>
    <property type="evidence" value="ECO:0007669"/>
    <property type="project" value="InterPro"/>
</dbReference>
<feature type="domain" description="ABC transmembrane type-1" evidence="9">
    <location>
        <begin position="319"/>
        <end position="509"/>
    </location>
</feature>
<feature type="transmembrane region" description="Helical" evidence="8">
    <location>
        <begin position="318"/>
        <end position="345"/>
    </location>
</feature>
<dbReference type="GO" id="GO:0005886">
    <property type="term" value="C:plasma membrane"/>
    <property type="evidence" value="ECO:0007669"/>
    <property type="project" value="UniProtKB-SubCell"/>
</dbReference>
<organism evidence="10 11">
    <name type="scientific">Paradevosia shaoguanensis</name>
    <dbReference type="NCBI Taxonomy" id="1335043"/>
    <lineage>
        <taxon>Bacteria</taxon>
        <taxon>Pseudomonadati</taxon>
        <taxon>Pseudomonadota</taxon>
        <taxon>Alphaproteobacteria</taxon>
        <taxon>Hyphomicrobiales</taxon>
        <taxon>Devosiaceae</taxon>
        <taxon>Paradevosia</taxon>
    </lineage>
</organism>
<evidence type="ECO:0000256" key="4">
    <source>
        <dbReference type="ARBA" id="ARBA00022519"/>
    </source>
</evidence>
<dbReference type="CDD" id="cd06261">
    <property type="entry name" value="TM_PBP2"/>
    <property type="match status" value="2"/>
</dbReference>
<keyword evidence="2 8" id="KW-0813">Transport</keyword>
<feature type="transmembrane region" description="Helical" evidence="8">
    <location>
        <begin position="131"/>
        <end position="152"/>
    </location>
</feature>
<feature type="transmembrane region" description="Helical" evidence="8">
    <location>
        <begin position="385"/>
        <end position="406"/>
    </location>
</feature>
<dbReference type="AlphaFoldDB" id="A0AA41QMI7"/>
<dbReference type="SUPFAM" id="SSF161098">
    <property type="entry name" value="MetI-like"/>
    <property type="match status" value="2"/>
</dbReference>
<evidence type="ECO:0000259" key="9">
    <source>
        <dbReference type="PROSITE" id="PS50928"/>
    </source>
</evidence>
<evidence type="ECO:0000256" key="3">
    <source>
        <dbReference type="ARBA" id="ARBA00022475"/>
    </source>
</evidence>
<dbReference type="PANTHER" id="PTHR43357">
    <property type="entry name" value="INNER MEMBRANE ABC TRANSPORTER PERMEASE PROTEIN YDCV"/>
    <property type="match status" value="1"/>
</dbReference>
<keyword evidence="7 8" id="KW-0472">Membrane</keyword>
<sequence length="519" mass="55674">MSPATPSASTLLKPRRRVSLVTVLATLIALISLMPLLFVVWVAFDSGWEKVSDLIFRPKVAGLLVNTGLLLVTTLPASLVVAVALAWLIERTDLPGRRIWSWLVTAPLAVPAFVHSYAWNSMAPSFHGLGAAVTVSLFAYLPFVYLPIAAQLRGLDPSLEETAASLGKSPLQIFFLVVLPQLRFAMLGGALLIGLHLLAEYGLFVLTRFDTFATAIVDQFQSVYNGPAANLLGGVLVLACLVLLQFESRLRGEERYARVGSGSTRNRIERPLGGLRWIAALLPLGFVAFALGVPLVTLSRWLYLGGTAVWRMEFVSSALIQTALLAGVGALLTTAAAFPMAWLSVRRPSRMQRALETAHYYVGALPGVIVALALVTITVRVALPLYQTVFTLVFAYVLMFLPRALVGLRAGIAQAPVELERAASSLGKPPFWAILHTTARLAAPGAAASAALVALGIANELTATLMLAPNGTRTLAMRFWAYTAELDFAGAAPYALLMIILSAPLVVLLRLEASARETL</sequence>
<dbReference type="PROSITE" id="PS50928">
    <property type="entry name" value="ABC_TM1"/>
    <property type="match status" value="2"/>
</dbReference>
<dbReference type="Proteomes" id="UP001156140">
    <property type="component" value="Unassembled WGS sequence"/>
</dbReference>
<dbReference type="PANTHER" id="PTHR43357:SF3">
    <property type="entry name" value="FE(3+)-TRANSPORT SYSTEM PERMEASE PROTEIN FBPB 2"/>
    <property type="match status" value="1"/>
</dbReference>
<dbReference type="RefSeq" id="WP_281735848.1">
    <property type="nucleotide sequence ID" value="NZ_JAKETQ010000001.1"/>
</dbReference>
<proteinExistence type="inferred from homology"/>
<dbReference type="InterPro" id="IPR035906">
    <property type="entry name" value="MetI-like_sf"/>
</dbReference>
<feature type="transmembrane region" description="Helical" evidence="8">
    <location>
        <begin position="275"/>
        <end position="298"/>
    </location>
</feature>
<keyword evidence="5 8" id="KW-0812">Transmembrane</keyword>
<accession>A0AA41QMI7</accession>
<feature type="transmembrane region" description="Helical" evidence="8">
    <location>
        <begin position="100"/>
        <end position="119"/>
    </location>
</feature>
<reference evidence="10" key="1">
    <citation type="submission" date="2022-03" db="EMBL/GenBank/DDBJ databases">
        <title>The complete genome sequence of a Methyloterrigena soli.</title>
        <authorList>
            <person name="Zi Z."/>
        </authorList>
    </citation>
    <scope>NUCLEOTIDE SEQUENCE</scope>
    <source>
        <strain evidence="10">M48</strain>
    </source>
</reference>
<feature type="transmembrane region" description="Helical" evidence="8">
    <location>
        <begin position="64"/>
        <end position="88"/>
    </location>
</feature>
<dbReference type="Pfam" id="PF00528">
    <property type="entry name" value="BPD_transp_1"/>
    <property type="match status" value="1"/>
</dbReference>
<gene>
    <name evidence="10" type="ORF">ML536_10550</name>
</gene>
<evidence type="ECO:0000256" key="2">
    <source>
        <dbReference type="ARBA" id="ARBA00022448"/>
    </source>
</evidence>
<keyword evidence="11" id="KW-1185">Reference proteome</keyword>
<feature type="transmembrane region" description="Helical" evidence="8">
    <location>
        <begin position="446"/>
        <end position="468"/>
    </location>
</feature>
<comment type="subcellular location">
    <subcellularLocation>
        <location evidence="1">Cell inner membrane</location>
        <topology evidence="1">Multi-pass membrane protein</topology>
    </subcellularLocation>
    <subcellularLocation>
        <location evidence="8">Cell membrane</location>
        <topology evidence="8">Multi-pass membrane protein</topology>
    </subcellularLocation>
</comment>
<protein>
    <submittedName>
        <fullName evidence="10">Iron ABC transporter permease</fullName>
    </submittedName>
</protein>
<evidence type="ECO:0000256" key="1">
    <source>
        <dbReference type="ARBA" id="ARBA00004429"/>
    </source>
</evidence>